<proteinExistence type="predicted"/>
<name>A0ABS4GUP4_9BACL</name>
<organism evidence="2 3">
    <name type="scientific">Ammoniphilus resinae</name>
    <dbReference type="NCBI Taxonomy" id="861532"/>
    <lineage>
        <taxon>Bacteria</taxon>
        <taxon>Bacillati</taxon>
        <taxon>Bacillota</taxon>
        <taxon>Bacilli</taxon>
        <taxon>Bacillales</taxon>
        <taxon>Paenibacillaceae</taxon>
        <taxon>Aneurinibacillus group</taxon>
        <taxon>Ammoniphilus</taxon>
    </lineage>
</organism>
<accession>A0ABS4GUP4</accession>
<dbReference type="EMBL" id="JAGGKT010000015">
    <property type="protein sequence ID" value="MBP1933983.1"/>
    <property type="molecule type" value="Genomic_DNA"/>
</dbReference>
<feature type="compositionally biased region" description="Basic residues" evidence="1">
    <location>
        <begin position="1"/>
        <end position="14"/>
    </location>
</feature>
<gene>
    <name evidence="2" type="ORF">J2Z37_004000</name>
</gene>
<evidence type="ECO:0000313" key="3">
    <source>
        <dbReference type="Proteomes" id="UP001519343"/>
    </source>
</evidence>
<feature type="compositionally biased region" description="Basic and acidic residues" evidence="1">
    <location>
        <begin position="15"/>
        <end position="28"/>
    </location>
</feature>
<dbReference type="Proteomes" id="UP001519343">
    <property type="component" value="Unassembled WGS sequence"/>
</dbReference>
<comment type="caution">
    <text evidence="2">The sequence shown here is derived from an EMBL/GenBank/DDBJ whole genome shotgun (WGS) entry which is preliminary data.</text>
</comment>
<reference evidence="2 3" key="1">
    <citation type="submission" date="2021-03" db="EMBL/GenBank/DDBJ databases">
        <title>Genomic Encyclopedia of Type Strains, Phase IV (KMG-IV): sequencing the most valuable type-strain genomes for metagenomic binning, comparative biology and taxonomic classification.</title>
        <authorList>
            <person name="Goeker M."/>
        </authorList>
    </citation>
    <scope>NUCLEOTIDE SEQUENCE [LARGE SCALE GENOMIC DNA]</scope>
    <source>
        <strain evidence="2 3">DSM 24738</strain>
    </source>
</reference>
<feature type="region of interest" description="Disordered" evidence="1">
    <location>
        <begin position="1"/>
        <end position="28"/>
    </location>
</feature>
<keyword evidence="3" id="KW-1185">Reference proteome</keyword>
<protein>
    <submittedName>
        <fullName evidence="2">Uncharacterized protein</fullName>
    </submittedName>
</protein>
<sequence length="57" mass="6468">MEMPRAKRHLKATLKARDNGQREQEKGVQWRVPTTHGGACLIERDSGQKELEIGIVN</sequence>
<evidence type="ECO:0000313" key="2">
    <source>
        <dbReference type="EMBL" id="MBP1933983.1"/>
    </source>
</evidence>
<dbReference type="RefSeq" id="WP_209811996.1">
    <property type="nucleotide sequence ID" value="NZ_JAGGKT010000015.1"/>
</dbReference>
<evidence type="ECO:0000256" key="1">
    <source>
        <dbReference type="SAM" id="MobiDB-lite"/>
    </source>
</evidence>